<evidence type="ECO:0000259" key="7">
    <source>
        <dbReference type="PROSITE" id="PS00745"/>
    </source>
</evidence>
<keyword evidence="4" id="KW-0963">Cytoplasm</keyword>
<dbReference type="NCBIfam" id="TIGR00020">
    <property type="entry name" value="prfB"/>
    <property type="match status" value="1"/>
</dbReference>
<evidence type="ECO:0000256" key="3">
    <source>
        <dbReference type="ARBA" id="ARBA00022917"/>
    </source>
</evidence>
<keyword evidence="3 4" id="KW-0648">Protein biosynthesis</keyword>
<evidence type="ECO:0000256" key="1">
    <source>
        <dbReference type="ARBA" id="ARBA00010835"/>
    </source>
</evidence>
<comment type="PTM">
    <text evidence="4">Methylated by PrmC. Methylation increases the termination efficiency of RF2.</text>
</comment>
<evidence type="ECO:0000313" key="8">
    <source>
        <dbReference type="EMBL" id="MBZ4039184.1"/>
    </source>
</evidence>
<dbReference type="Gene3D" id="1.20.58.410">
    <property type="entry name" value="Release factor"/>
    <property type="match status" value="1"/>
</dbReference>
<dbReference type="HAMAP" id="MF_00094">
    <property type="entry name" value="Rel_fac_2"/>
    <property type="match status" value="1"/>
</dbReference>
<evidence type="ECO:0000256" key="6">
    <source>
        <dbReference type="SAM" id="Coils"/>
    </source>
</evidence>
<keyword evidence="2 4" id="KW-0488">Methylation</keyword>
<dbReference type="InterPro" id="IPR005139">
    <property type="entry name" value="PCRF"/>
</dbReference>
<keyword evidence="6" id="KW-0175">Coiled coil</keyword>
<proteinExistence type="inferred from homology"/>
<dbReference type="SMART" id="SM00937">
    <property type="entry name" value="PCRF"/>
    <property type="match status" value="1"/>
</dbReference>
<feature type="coiled-coil region" evidence="6">
    <location>
        <begin position="288"/>
        <end position="315"/>
    </location>
</feature>
<accession>A0ABS7T5M6</accession>
<feature type="coiled-coil region" evidence="6">
    <location>
        <begin position="86"/>
        <end position="116"/>
    </location>
</feature>
<dbReference type="Gene3D" id="3.30.160.20">
    <property type="match status" value="1"/>
</dbReference>
<comment type="subcellular location">
    <subcellularLocation>
        <location evidence="4">Cytoplasm</location>
    </subcellularLocation>
</comment>
<dbReference type="InterPro" id="IPR000352">
    <property type="entry name" value="Pep_chain_release_fac_I"/>
</dbReference>
<gene>
    <name evidence="4 8" type="primary">prfB</name>
    <name evidence="8" type="ORF">K6753_06515</name>
</gene>
<comment type="caution">
    <text evidence="8">The sequence shown here is derived from an EMBL/GenBank/DDBJ whole genome shotgun (WGS) entry which is preliminary data.</text>
</comment>
<dbReference type="Gene3D" id="3.30.70.1660">
    <property type="match status" value="1"/>
</dbReference>
<evidence type="ECO:0000256" key="2">
    <source>
        <dbReference type="ARBA" id="ARBA00022481"/>
    </source>
</evidence>
<keyword evidence="9" id="KW-1185">Reference proteome</keyword>
<reference evidence="8 9" key="1">
    <citation type="submission" date="2021-09" db="EMBL/GenBank/DDBJ databases">
        <title>Lysobacter sp. 13A isolated from the river sediment.</title>
        <authorList>
            <person name="Liu H."/>
            <person name="Li S."/>
            <person name="Mao S."/>
        </authorList>
    </citation>
    <scope>NUCLEOTIDE SEQUENCE [LARGE SCALE GENOMIC DNA]</scope>
    <source>
        <strain evidence="8 9">13A</strain>
    </source>
</reference>
<dbReference type="Pfam" id="PF00472">
    <property type="entry name" value="RF-1"/>
    <property type="match status" value="1"/>
</dbReference>
<feature type="modified residue" description="N5-methylglutamine" evidence="4">
    <location>
        <position position="252"/>
    </location>
</feature>
<dbReference type="PANTHER" id="PTHR43116">
    <property type="entry name" value="PEPTIDE CHAIN RELEASE FACTOR 2"/>
    <property type="match status" value="1"/>
</dbReference>
<organism evidence="8 9">
    <name type="scientific">Novilysobacter selenitireducens</name>
    <dbReference type="NCBI Taxonomy" id="2872639"/>
    <lineage>
        <taxon>Bacteria</taxon>
        <taxon>Pseudomonadati</taxon>
        <taxon>Pseudomonadota</taxon>
        <taxon>Gammaproteobacteria</taxon>
        <taxon>Lysobacterales</taxon>
        <taxon>Lysobacteraceae</taxon>
        <taxon>Novilysobacter</taxon>
    </lineage>
</organism>
<dbReference type="PROSITE" id="PS00745">
    <property type="entry name" value="RF_PROK_I"/>
    <property type="match status" value="1"/>
</dbReference>
<evidence type="ECO:0000313" key="9">
    <source>
        <dbReference type="Proteomes" id="UP001430954"/>
    </source>
</evidence>
<dbReference type="InterPro" id="IPR045853">
    <property type="entry name" value="Pep_chain_release_fac_I_sf"/>
</dbReference>
<dbReference type="SUPFAM" id="SSF75620">
    <property type="entry name" value="Release factor"/>
    <property type="match status" value="1"/>
</dbReference>
<dbReference type="RefSeq" id="WP_223675495.1">
    <property type="nucleotide sequence ID" value="NZ_JAINZW010000002.1"/>
</dbReference>
<dbReference type="Pfam" id="PF03462">
    <property type="entry name" value="PCRF"/>
    <property type="match status" value="1"/>
</dbReference>
<comment type="similarity">
    <text evidence="1 4">Belongs to the prokaryotic/mitochondrial release factor family.</text>
</comment>
<comment type="function">
    <text evidence="4">Peptide chain release factor 2 directs the termination of translation in response to the peptide chain termination codons UGA and UAA.</text>
</comment>
<evidence type="ECO:0000256" key="4">
    <source>
        <dbReference type="HAMAP-Rule" id="MF_00094"/>
    </source>
</evidence>
<name>A0ABS7T5M6_9GAMM</name>
<evidence type="ECO:0000256" key="5">
    <source>
        <dbReference type="NCBIfam" id="TIGR00020"/>
    </source>
</evidence>
<sequence>MIETNPVRQRIADLQGRLDALRGYLDFDAKVERLEEVNRELESPDVWNDAERAQALGRERAALERVVLGSRRLTEGLTGAGELLELAEMEDDEDTAQAVVEDVERLARDVEQLEFQRMFSGKMDSAAAFVDIQAGAGGTEAQDWAEILLRMYLRWCESRGWKTELMEASGGDVAGIKSATLRVEGDFAYGWLKTETGVHRLVRKSPFDSDNRRHTSFTSVFVSPEVDDNIDIEINPADLKTDVYRSSGAGGQHVNKTESAVRITHVPTGIVVACQTGRSQHQNRDNAMKMLAAKLYELEIQKRNAERDAVEATKSDIGWGSQIRNYVLDQSRIKDLRTGVERSDTQKVLDGDLDEFVEAALKAGLDAGSKRADAV</sequence>
<dbReference type="EMBL" id="JAINZW010000002">
    <property type="protein sequence ID" value="MBZ4039184.1"/>
    <property type="molecule type" value="Genomic_DNA"/>
</dbReference>
<dbReference type="InterPro" id="IPR004374">
    <property type="entry name" value="PrfB"/>
</dbReference>
<protein>
    <recommendedName>
        <fullName evidence="4 5">Peptide chain release factor 2</fullName>
        <shortName evidence="4">RF-2</shortName>
    </recommendedName>
</protein>
<dbReference type="Proteomes" id="UP001430954">
    <property type="component" value="Unassembled WGS sequence"/>
</dbReference>
<dbReference type="PANTHER" id="PTHR43116:SF3">
    <property type="entry name" value="CLASS I PEPTIDE CHAIN RELEASE FACTOR"/>
    <property type="match status" value="1"/>
</dbReference>
<feature type="domain" description="Prokaryotic-type class I peptide chain release factors" evidence="7">
    <location>
        <begin position="245"/>
        <end position="261"/>
    </location>
</feature>